<gene>
    <name evidence="1" type="ORF">CTOB1V02_LOCUS13170</name>
</gene>
<name>A0A7R8WNX9_9CRUS</name>
<proteinExistence type="predicted"/>
<sequence length="114" mass="12473">QLLFVATAALLVVSCYGGSFSSSELEEEVQKELKSIASLSKEQRLELEKEAQKVLASLPAAERKKVEDLRKSIAPLSKEQKEELMKIIAAIKLGGFAKMGPLAFLTVPLEIITK</sequence>
<reference evidence="1" key="1">
    <citation type="submission" date="2020-11" db="EMBL/GenBank/DDBJ databases">
        <authorList>
            <person name="Tran Van P."/>
        </authorList>
    </citation>
    <scope>NUCLEOTIDE SEQUENCE</scope>
</reference>
<protein>
    <submittedName>
        <fullName evidence="1">Uncharacterized protein</fullName>
    </submittedName>
</protein>
<organism evidence="1">
    <name type="scientific">Cyprideis torosa</name>
    <dbReference type="NCBI Taxonomy" id="163714"/>
    <lineage>
        <taxon>Eukaryota</taxon>
        <taxon>Metazoa</taxon>
        <taxon>Ecdysozoa</taxon>
        <taxon>Arthropoda</taxon>
        <taxon>Crustacea</taxon>
        <taxon>Oligostraca</taxon>
        <taxon>Ostracoda</taxon>
        <taxon>Podocopa</taxon>
        <taxon>Podocopida</taxon>
        <taxon>Cytherocopina</taxon>
        <taxon>Cytheroidea</taxon>
        <taxon>Cytherideidae</taxon>
        <taxon>Cyprideis</taxon>
    </lineage>
</organism>
<evidence type="ECO:0000313" key="1">
    <source>
        <dbReference type="EMBL" id="CAD7235355.1"/>
    </source>
</evidence>
<accession>A0A7R8WNX9</accession>
<dbReference type="AlphaFoldDB" id="A0A7R8WNX9"/>
<feature type="non-terminal residue" evidence="1">
    <location>
        <position position="1"/>
    </location>
</feature>
<dbReference type="EMBL" id="OB672344">
    <property type="protein sequence ID" value="CAD7235355.1"/>
    <property type="molecule type" value="Genomic_DNA"/>
</dbReference>